<dbReference type="InterPro" id="IPR040079">
    <property type="entry name" value="Glutathione_S-Trfase"/>
</dbReference>
<sequence>MTSSSSRQHELLYFNGAGRAETIRISLHAAGINFTDTRFTGKDWPAIKPTTPLGGVPVLKVDGDSHCQSVSLARYAGKLGGFYPTDPLQALIVDEAIETLNELMAVAPKHSDPEELLKLRKEFQAGTMTKYIDFLESLIQKNGGVGFASTPSIADLTLWGTVKMIRTGDWTGIDATFFESYAGIVATVESIAKDDKVVAYYASRE</sequence>
<dbReference type="Pfam" id="PF14497">
    <property type="entry name" value="GST_C_3"/>
    <property type="match status" value="1"/>
</dbReference>
<dbReference type="CDD" id="cd03039">
    <property type="entry name" value="GST_N_Sigma_like"/>
    <property type="match status" value="1"/>
</dbReference>
<evidence type="ECO:0000259" key="1">
    <source>
        <dbReference type="PROSITE" id="PS50404"/>
    </source>
</evidence>
<dbReference type="PANTHER" id="PTHR11571">
    <property type="entry name" value="GLUTATHIONE S-TRANSFERASE"/>
    <property type="match status" value="1"/>
</dbReference>
<keyword evidence="4" id="KW-1185">Reference proteome</keyword>
<dbReference type="InterPro" id="IPR004046">
    <property type="entry name" value="GST_C"/>
</dbReference>
<organism evidence="3 4">
    <name type="scientific">Skeletonema marinoi</name>
    <dbReference type="NCBI Taxonomy" id="267567"/>
    <lineage>
        <taxon>Eukaryota</taxon>
        <taxon>Sar</taxon>
        <taxon>Stramenopiles</taxon>
        <taxon>Ochrophyta</taxon>
        <taxon>Bacillariophyta</taxon>
        <taxon>Coscinodiscophyceae</taxon>
        <taxon>Thalassiosirophycidae</taxon>
        <taxon>Thalassiosirales</taxon>
        <taxon>Skeletonemataceae</taxon>
        <taxon>Skeletonema</taxon>
        <taxon>Skeletonema marinoi-dohrnii complex</taxon>
    </lineage>
</organism>
<dbReference type="EC" id="2.5.1.18" evidence="3"/>
<keyword evidence="3" id="KW-0808">Transferase</keyword>
<protein>
    <submittedName>
        <fullName evidence="3">Glutathione S-transferase family protein</fullName>
        <ecNumber evidence="3">2.5.1.18</ecNumber>
    </submittedName>
</protein>
<gene>
    <name evidence="3" type="ORF">QTG54_012251</name>
</gene>
<dbReference type="PROSITE" id="PS50404">
    <property type="entry name" value="GST_NTER"/>
    <property type="match status" value="1"/>
</dbReference>
<dbReference type="SFLD" id="SFLDS00019">
    <property type="entry name" value="Glutathione_Transferase_(cytos"/>
    <property type="match status" value="1"/>
</dbReference>
<dbReference type="InterPro" id="IPR010987">
    <property type="entry name" value="Glutathione-S-Trfase_C-like"/>
</dbReference>
<proteinExistence type="predicted"/>
<dbReference type="AlphaFoldDB" id="A0AAD8XZI1"/>
<dbReference type="Gene3D" id="3.40.30.10">
    <property type="entry name" value="Glutaredoxin"/>
    <property type="match status" value="1"/>
</dbReference>
<dbReference type="PROSITE" id="PS50405">
    <property type="entry name" value="GST_CTER"/>
    <property type="match status" value="1"/>
</dbReference>
<dbReference type="InterPro" id="IPR036249">
    <property type="entry name" value="Thioredoxin-like_sf"/>
</dbReference>
<evidence type="ECO:0000313" key="4">
    <source>
        <dbReference type="Proteomes" id="UP001224775"/>
    </source>
</evidence>
<evidence type="ECO:0000313" key="3">
    <source>
        <dbReference type="EMBL" id="KAK1736806.1"/>
    </source>
</evidence>
<dbReference type="InterPro" id="IPR050213">
    <property type="entry name" value="GST_superfamily"/>
</dbReference>
<dbReference type="SUPFAM" id="SSF52833">
    <property type="entry name" value="Thioredoxin-like"/>
    <property type="match status" value="1"/>
</dbReference>
<accession>A0AAD8XZI1</accession>
<evidence type="ECO:0000259" key="2">
    <source>
        <dbReference type="PROSITE" id="PS50405"/>
    </source>
</evidence>
<dbReference type="SUPFAM" id="SSF47616">
    <property type="entry name" value="GST C-terminal domain-like"/>
    <property type="match status" value="1"/>
</dbReference>
<dbReference type="InterPro" id="IPR036282">
    <property type="entry name" value="Glutathione-S-Trfase_C_sf"/>
</dbReference>
<dbReference type="EMBL" id="JATAAI010000027">
    <property type="protein sequence ID" value="KAK1736806.1"/>
    <property type="molecule type" value="Genomic_DNA"/>
</dbReference>
<dbReference type="GO" id="GO:0006749">
    <property type="term" value="P:glutathione metabolic process"/>
    <property type="evidence" value="ECO:0007669"/>
    <property type="project" value="TreeGrafter"/>
</dbReference>
<dbReference type="GO" id="GO:0004364">
    <property type="term" value="F:glutathione transferase activity"/>
    <property type="evidence" value="ECO:0007669"/>
    <property type="project" value="UniProtKB-EC"/>
</dbReference>
<dbReference type="Proteomes" id="UP001224775">
    <property type="component" value="Unassembled WGS sequence"/>
</dbReference>
<dbReference type="PANTHER" id="PTHR11571:SF252">
    <property type="entry name" value="GLUTATHIONE S-TRANSFERASE"/>
    <property type="match status" value="1"/>
</dbReference>
<feature type="domain" description="GST N-terminal" evidence="1">
    <location>
        <begin position="7"/>
        <end position="84"/>
    </location>
</feature>
<name>A0AAD8XZI1_9STRA</name>
<reference evidence="3" key="1">
    <citation type="submission" date="2023-06" db="EMBL/GenBank/DDBJ databases">
        <title>Survivors Of The Sea: Transcriptome response of Skeletonema marinoi to long-term dormancy.</title>
        <authorList>
            <person name="Pinder M.I.M."/>
            <person name="Kourtchenko O."/>
            <person name="Robertson E.K."/>
            <person name="Larsson T."/>
            <person name="Maumus F."/>
            <person name="Osuna-Cruz C.M."/>
            <person name="Vancaester E."/>
            <person name="Stenow R."/>
            <person name="Vandepoele K."/>
            <person name="Ploug H."/>
            <person name="Bruchert V."/>
            <person name="Godhe A."/>
            <person name="Topel M."/>
        </authorList>
    </citation>
    <scope>NUCLEOTIDE SEQUENCE</scope>
    <source>
        <strain evidence="3">R05AC</strain>
    </source>
</reference>
<dbReference type="Gene3D" id="1.20.1050.10">
    <property type="match status" value="1"/>
</dbReference>
<comment type="caution">
    <text evidence="3">The sequence shown here is derived from an EMBL/GenBank/DDBJ whole genome shotgun (WGS) entry which is preliminary data.</text>
</comment>
<dbReference type="InterPro" id="IPR004045">
    <property type="entry name" value="Glutathione_S-Trfase_N"/>
</dbReference>
<feature type="domain" description="GST C-terminal" evidence="2">
    <location>
        <begin position="86"/>
        <end position="205"/>
    </location>
</feature>